<dbReference type="GO" id="GO:0008061">
    <property type="term" value="F:chitin binding"/>
    <property type="evidence" value="ECO:0007669"/>
    <property type="project" value="UniProtKB-KW"/>
</dbReference>
<feature type="compositionally biased region" description="Low complexity" evidence="6">
    <location>
        <begin position="1073"/>
        <end position="1088"/>
    </location>
</feature>
<feature type="region of interest" description="Disordered" evidence="6">
    <location>
        <begin position="1620"/>
        <end position="1646"/>
    </location>
</feature>
<evidence type="ECO:0000259" key="9">
    <source>
        <dbReference type="PROSITE" id="PS51910"/>
    </source>
</evidence>
<keyword evidence="7" id="KW-0732">Signal</keyword>
<dbReference type="InterPro" id="IPR017853">
    <property type="entry name" value="GH"/>
</dbReference>
<dbReference type="Gene3D" id="3.10.50.10">
    <property type="match status" value="1"/>
</dbReference>
<reference evidence="10" key="1">
    <citation type="journal article" date="2019" name="Beilstein J. Org. Chem.">
        <title>Nanangenines: drimane sesquiterpenoids as the dominant metabolite cohort of a novel Australian fungus, Aspergillus nanangensis.</title>
        <authorList>
            <person name="Lacey H.J."/>
            <person name="Gilchrist C.L.M."/>
            <person name="Crombie A."/>
            <person name="Kalaitzis J.A."/>
            <person name="Vuong D."/>
            <person name="Rutledge P.J."/>
            <person name="Turner P."/>
            <person name="Pitt J.I."/>
            <person name="Lacey E."/>
            <person name="Chooi Y.H."/>
            <person name="Piggott A.M."/>
        </authorList>
    </citation>
    <scope>NUCLEOTIDE SEQUENCE</scope>
    <source>
        <strain evidence="10">MST-FP2251</strain>
    </source>
</reference>
<organism evidence="10 11">
    <name type="scientific">Aspergillus nanangensis</name>
    <dbReference type="NCBI Taxonomy" id="2582783"/>
    <lineage>
        <taxon>Eukaryota</taxon>
        <taxon>Fungi</taxon>
        <taxon>Dikarya</taxon>
        <taxon>Ascomycota</taxon>
        <taxon>Pezizomycotina</taxon>
        <taxon>Eurotiomycetes</taxon>
        <taxon>Eurotiomycetidae</taxon>
        <taxon>Eurotiales</taxon>
        <taxon>Aspergillaceae</taxon>
        <taxon>Aspergillus</taxon>
        <taxon>Aspergillus subgen. Circumdati</taxon>
    </lineage>
</organism>
<feature type="region of interest" description="Disordered" evidence="6">
    <location>
        <begin position="1215"/>
        <end position="1253"/>
    </location>
</feature>
<dbReference type="SMART" id="SM00257">
    <property type="entry name" value="LysM"/>
    <property type="match status" value="2"/>
</dbReference>
<dbReference type="CDD" id="cd00035">
    <property type="entry name" value="ChtBD1"/>
    <property type="match status" value="1"/>
</dbReference>
<sequence>MLFRIHAVLALVALVCTSHAAVQIQSAEASGVVASLRRHIHIPTASAHTVLEPTSAPQIFAGVVHGNYTYRRPWNDTRSVCPETCSTIGNDPASWPLYNGLSPLKRCHSPMMLEFGLSTQLNGSDAHFGLRACTADWDANAVVTNVAQTSLEANQKKFTSPLELGHAGSAVDPSMDVGHAVDALQQLQAYLSQNVSTRNGAIKFAYAKKAVVGLYVGPGLEAQGTAYSVIDELIAELDSNDVSETLVVQHCEASSARYSMGIAVNFNSDLNFVQQAVQTWRNNSCVDDLNINDSWKTLTFFAPSVVQNDTSTPSHSARALVDRATTCTTKQVILGDSCPGLAAECGISTADFTKYNPSLPCNNLPVGQHVCCSSGGLPDYTPKPDSDGNCFKHMIALGDVCSVLAAQYSITVDEIESWNNNTWAWMGCGDMQPSNWMCLSSGWPPMPTTVKNAVCGPQMNDTATAPHGTDLTKLNPCPLNACCDIWGQCGTTTDFCTPTDSPTGAPGTAAKDTNGCISNCGTQILVSSAPEEFVNIAYFLASDWSRPCLTMSVTDIDKSRYTHIHFSFLTINPDFSLNTTLIESQLPFLVGMSGIKRIVSVGGWDFSASPATYNIFRTAMMAENRGTLVNNIVDFLNDNDLDGVDWDWEYPGEPDIEGIPPSPESDSTNYFLFLNALKSSMATNAPGKTISVTAPASFWYLKGFPIQAISLVSDYIVLMTYDLHGQWDYDNAFADTGCPAGNCLRSHVNITETMNALSMVTKAGVPSHQLIIGVSSYGRSFGMTTPGCWGDMCTYVGKASGATPGRCTNTAGYLADGEIADIIAENPSAQQYWDPISFSNIMVYDDTQWVAYMNETNKAVRMLLYAGLHFGGIADWAVDLQSDNNGAGSSDSDDGCVVYIDPSIWTEDDPVITAEPGCSVVWPPLQLASPTTISFAPWTTTVTVSALTTVTTTITESSTTAVTSSLSYAMYSIPTVIPIPPVTTTEIPVWWTILPPSGSGGPVHMTSSVQPPPFAITVTPTIGGTTSVIGATSTTTQNETLIVWGSLSYYTPPVTRTQGGTTKVISGTVLPPITTTVTPNPHPTTTGTIDPHLNTKSTSWKSGKPPSPTCVTGHKCGLLPIDFPSWICPWCPPGVFGNPSSGGGGSSGNPNDNNNNNDDDHSSSSTTSTTETGTATITKAGYGIDIGGSYPTTYAAIADLDALKSSQAAKWRAMFSATSSTTSKGTTKTTTTTTTTKPTPTPTAASGTTDETPTEKGDWCLIYAWAVHSVGGGGPGQSPLYQIETGIETFGPNNRLVFDAKDINLAGMKDQDNIIDQDDWKGLGDVTVRTAYDAIGSVFTNFGEVGLSGWDQWSSQNQLDRSTVTKTGHPDATALAHLSHALYIPRHDGETAHLAIRDISAQYAAAAGRLAIGSSQYVVALGLMPKPRSDATDSTSAPVSYEVDFNGLGDGEAVVGSVRSHAASPAQEVELSMLTNEEKAANLTPRSGNTTASEIPLEITYPIPPSKTRDGTFKHPYFTFQVPGDSNAGPSTFEWQIHPSQQGRMRYTLIRRSTSDQQQQQGSTDSDVQAIYYHIGVGASLSLSYSEGVLLLPAGHNSARENLVVASALGMLWRLRELQGGDNKSGKGSKKKSRLGAVKGLFGKKE</sequence>
<dbReference type="InterPro" id="IPR036779">
    <property type="entry name" value="LysM_dom_sf"/>
</dbReference>
<feature type="compositionally biased region" description="Low complexity" evidence="6">
    <location>
        <begin position="1216"/>
        <end position="1249"/>
    </location>
</feature>
<dbReference type="PANTHER" id="PTHR47700">
    <property type="entry name" value="V CHITINASE, PUTATIVE (AFU_ORTHOLOGUE AFUA_6G13720)-RELATED"/>
    <property type="match status" value="1"/>
</dbReference>
<feature type="compositionally biased region" description="Low complexity" evidence="6">
    <location>
        <begin position="1163"/>
        <end position="1172"/>
    </location>
</feature>
<keyword evidence="4" id="KW-0843">Virulence</keyword>
<dbReference type="Pfam" id="PF00704">
    <property type="entry name" value="Glyco_hydro_18"/>
    <property type="match status" value="1"/>
</dbReference>
<evidence type="ECO:0000313" key="11">
    <source>
        <dbReference type="Proteomes" id="UP001194746"/>
    </source>
</evidence>
<gene>
    <name evidence="10" type="ORF">FE257_004945</name>
</gene>
<feature type="domain" description="LysM" evidence="8">
    <location>
        <begin position="391"/>
        <end position="439"/>
    </location>
</feature>
<dbReference type="Gene3D" id="3.20.20.80">
    <property type="entry name" value="Glycosidases"/>
    <property type="match status" value="1"/>
</dbReference>
<dbReference type="InterPro" id="IPR001223">
    <property type="entry name" value="Glyco_hydro18_cat"/>
</dbReference>
<proteinExistence type="inferred from homology"/>
<dbReference type="Gene3D" id="3.30.60.10">
    <property type="entry name" value="Endochitinase-like"/>
    <property type="match status" value="1"/>
</dbReference>
<keyword evidence="3" id="KW-0147">Chitin-binding</keyword>
<dbReference type="GO" id="GO:0008843">
    <property type="term" value="F:endochitinase activity"/>
    <property type="evidence" value="ECO:0007669"/>
    <property type="project" value="UniProtKB-EC"/>
</dbReference>
<evidence type="ECO:0000256" key="7">
    <source>
        <dbReference type="SAM" id="SignalP"/>
    </source>
</evidence>
<dbReference type="CDD" id="cd00118">
    <property type="entry name" value="LysM"/>
    <property type="match status" value="1"/>
</dbReference>
<dbReference type="CDD" id="cd02878">
    <property type="entry name" value="GH18_zymocin_alpha"/>
    <property type="match status" value="1"/>
</dbReference>
<keyword evidence="11" id="KW-1185">Reference proteome</keyword>
<accession>A0AAD4CAH3</accession>
<comment type="similarity">
    <text evidence="1">Belongs to the glycosyl hydrolase 18 family. Chitinase class V subfamily.</text>
</comment>
<dbReference type="Gene3D" id="3.10.350.10">
    <property type="entry name" value="LysM domain"/>
    <property type="match status" value="2"/>
</dbReference>
<evidence type="ECO:0000256" key="1">
    <source>
        <dbReference type="ARBA" id="ARBA00008682"/>
    </source>
</evidence>
<evidence type="ECO:0000313" key="10">
    <source>
        <dbReference type="EMBL" id="KAF9882859.1"/>
    </source>
</evidence>
<comment type="caution">
    <text evidence="10">The sequence shown here is derived from an EMBL/GenBank/DDBJ whole genome shotgun (WGS) entry which is preliminary data.</text>
</comment>
<dbReference type="Proteomes" id="UP001194746">
    <property type="component" value="Unassembled WGS sequence"/>
</dbReference>
<feature type="region of interest" description="Disordered" evidence="6">
    <location>
        <begin position="1141"/>
        <end position="1172"/>
    </location>
</feature>
<evidence type="ECO:0000256" key="6">
    <source>
        <dbReference type="SAM" id="MobiDB-lite"/>
    </source>
</evidence>
<feature type="domain" description="GH18" evidence="9">
    <location>
        <begin position="533"/>
        <end position="891"/>
    </location>
</feature>
<dbReference type="EC" id="3.2.1.14" evidence="2"/>
<dbReference type="EMBL" id="VCAU01000207">
    <property type="protein sequence ID" value="KAF9882859.1"/>
    <property type="molecule type" value="Genomic_DNA"/>
</dbReference>
<protein>
    <recommendedName>
        <fullName evidence="2">chitinase</fullName>
        <ecNumber evidence="2">3.2.1.14</ecNumber>
    </recommendedName>
</protein>
<dbReference type="InterPro" id="IPR011583">
    <property type="entry name" value="Chitinase_II/V-like_cat"/>
</dbReference>
<evidence type="ECO:0000256" key="3">
    <source>
        <dbReference type="ARBA" id="ARBA00022669"/>
    </source>
</evidence>
<feature type="region of interest" description="Disordered" evidence="6">
    <location>
        <begin position="1073"/>
        <end position="1107"/>
    </location>
</feature>
<evidence type="ECO:0000256" key="5">
    <source>
        <dbReference type="ARBA" id="ARBA00023295"/>
    </source>
</evidence>
<dbReference type="Pfam" id="PF01476">
    <property type="entry name" value="LysM"/>
    <property type="match status" value="2"/>
</dbReference>
<dbReference type="InterPro" id="IPR018392">
    <property type="entry name" value="LysM"/>
</dbReference>
<feature type="chain" id="PRO_5042032865" description="chitinase" evidence="7">
    <location>
        <begin position="21"/>
        <end position="1646"/>
    </location>
</feature>
<dbReference type="PANTHER" id="PTHR47700:SF2">
    <property type="entry name" value="CHITINASE"/>
    <property type="match status" value="1"/>
</dbReference>
<evidence type="ECO:0000259" key="8">
    <source>
        <dbReference type="PROSITE" id="PS51782"/>
    </source>
</evidence>
<keyword evidence="5" id="KW-0378">Hydrolase</keyword>
<dbReference type="GO" id="GO:0005975">
    <property type="term" value="P:carbohydrate metabolic process"/>
    <property type="evidence" value="ECO:0007669"/>
    <property type="project" value="InterPro"/>
</dbReference>
<dbReference type="InterPro" id="IPR029070">
    <property type="entry name" value="Chitinase_insertion_sf"/>
</dbReference>
<evidence type="ECO:0000256" key="4">
    <source>
        <dbReference type="ARBA" id="ARBA00023026"/>
    </source>
</evidence>
<dbReference type="InterPro" id="IPR036861">
    <property type="entry name" value="Endochitinase-like_sf"/>
</dbReference>
<dbReference type="InterPro" id="IPR053214">
    <property type="entry name" value="LysM12-like"/>
</dbReference>
<reference evidence="10" key="2">
    <citation type="submission" date="2020-02" db="EMBL/GenBank/DDBJ databases">
        <authorList>
            <person name="Gilchrist C.L.M."/>
            <person name="Chooi Y.-H."/>
        </authorList>
    </citation>
    <scope>NUCLEOTIDE SEQUENCE</scope>
    <source>
        <strain evidence="10">MST-FP2251</strain>
    </source>
</reference>
<dbReference type="SUPFAM" id="SSF51445">
    <property type="entry name" value="(Trans)glycosidases"/>
    <property type="match status" value="1"/>
</dbReference>
<evidence type="ECO:0000256" key="2">
    <source>
        <dbReference type="ARBA" id="ARBA00012729"/>
    </source>
</evidence>
<dbReference type="PROSITE" id="PS51910">
    <property type="entry name" value="GH18_2"/>
    <property type="match status" value="1"/>
</dbReference>
<keyword evidence="5" id="KW-0326">Glycosidase</keyword>
<dbReference type="SUPFAM" id="SSF54556">
    <property type="entry name" value="Chitinase insertion domain"/>
    <property type="match status" value="1"/>
</dbReference>
<dbReference type="SUPFAM" id="SSF57016">
    <property type="entry name" value="Plant lectins/antimicrobial peptides"/>
    <property type="match status" value="1"/>
</dbReference>
<dbReference type="SMART" id="SM00636">
    <property type="entry name" value="Glyco_18"/>
    <property type="match status" value="1"/>
</dbReference>
<dbReference type="PROSITE" id="PS51782">
    <property type="entry name" value="LYSM"/>
    <property type="match status" value="2"/>
</dbReference>
<feature type="signal peptide" evidence="7">
    <location>
        <begin position="1"/>
        <end position="20"/>
    </location>
</feature>
<name>A0AAD4CAH3_ASPNN</name>
<feature type="domain" description="LysM" evidence="8">
    <location>
        <begin position="328"/>
        <end position="372"/>
    </location>
</feature>